<accession>L0JM08</accession>
<gene>
    <name evidence="1" type="ordered locus">Natpe_1738</name>
</gene>
<dbReference type="Proteomes" id="UP000010843">
    <property type="component" value="Chromosome"/>
</dbReference>
<proteinExistence type="predicted"/>
<reference evidence="2" key="1">
    <citation type="submission" date="2012-02" db="EMBL/GenBank/DDBJ databases">
        <title>Complete sequence of chromosome of Natrinema pellirubrum DSM 15624.</title>
        <authorList>
            <person name="Lucas S."/>
            <person name="Han J."/>
            <person name="Lapidus A."/>
            <person name="Cheng J.-F."/>
            <person name="Goodwin L."/>
            <person name="Pitluck S."/>
            <person name="Peters L."/>
            <person name="Teshima H."/>
            <person name="Detter J.C."/>
            <person name="Han C."/>
            <person name="Tapia R."/>
            <person name="Land M."/>
            <person name="Hauser L."/>
            <person name="Kyrpides N."/>
            <person name="Ivanova N."/>
            <person name="Pagani I."/>
            <person name="Sproer C."/>
            <person name="Anderson I."/>
            <person name="Woyke T."/>
        </authorList>
    </citation>
    <scope>NUCLEOTIDE SEQUENCE [LARGE SCALE GENOMIC DNA]</scope>
    <source>
        <strain evidence="2">DSM 15624 / JCM 10476 / NCIMB 786</strain>
    </source>
</reference>
<dbReference type="eggNOG" id="arCOG06427">
    <property type="taxonomic scope" value="Archaea"/>
</dbReference>
<dbReference type="GeneID" id="31829871"/>
<dbReference type="KEGG" id="npe:Natpe_1738"/>
<dbReference type="RefSeq" id="WP_015298906.1">
    <property type="nucleotide sequence ID" value="NC_019962.1"/>
</dbReference>
<sequence length="273" mass="30398">MLDTLSAPCCFVRDAFYDTLQTYNDGNYDDAWRAVQQYRHVTSFSRDHPEEGYASIATALKLPKTRVRSWIDADKTPSVVTGLYTARDRNWIDLTTNDDQLIPLNVLIANVYSGGMIATDHWQPVFTLNEAGFESECITALELAGVGYTVRKEDNENRGPSVRPGEDGAILGRVMHVLGAPVGQKSQDEELSLPRYLEAAPLEVRTQFVRSYLRNRSVTKESGSIQIIEARPHSYREELADLIESITGERVTVGERSVTVSAAAVEKLGLEIT</sequence>
<evidence type="ECO:0000313" key="1">
    <source>
        <dbReference type="EMBL" id="AGB31627.1"/>
    </source>
</evidence>
<protein>
    <submittedName>
        <fullName evidence="1">Uncharacterized protein</fullName>
    </submittedName>
</protein>
<name>L0JM08_NATP1</name>
<dbReference type="AlphaFoldDB" id="L0JM08"/>
<dbReference type="HOGENOM" id="CLU_1067957_0_0_2"/>
<evidence type="ECO:0000313" key="2">
    <source>
        <dbReference type="Proteomes" id="UP000010843"/>
    </source>
</evidence>
<organism evidence="1 2">
    <name type="scientific">Natrinema pellirubrum (strain DSM 15624 / CIP 106293 / JCM 10476 / NCIMB 786 / 157)</name>
    <dbReference type="NCBI Taxonomy" id="797303"/>
    <lineage>
        <taxon>Archaea</taxon>
        <taxon>Methanobacteriati</taxon>
        <taxon>Methanobacteriota</taxon>
        <taxon>Stenosarchaea group</taxon>
        <taxon>Halobacteria</taxon>
        <taxon>Halobacteriales</taxon>
        <taxon>Natrialbaceae</taxon>
        <taxon>Natrinema</taxon>
    </lineage>
</organism>
<dbReference type="EMBL" id="CP003372">
    <property type="protein sequence ID" value="AGB31627.1"/>
    <property type="molecule type" value="Genomic_DNA"/>
</dbReference>